<keyword evidence="5 6" id="KW-0472">Membrane</keyword>
<evidence type="ECO:0000256" key="3">
    <source>
        <dbReference type="ARBA" id="ARBA00022692"/>
    </source>
</evidence>
<dbReference type="InterPro" id="IPR029020">
    <property type="entry name" value="Ammonium/urea_transptr"/>
</dbReference>
<evidence type="ECO:0000256" key="4">
    <source>
        <dbReference type="ARBA" id="ARBA00022989"/>
    </source>
</evidence>
<evidence type="ECO:0000313" key="8">
    <source>
        <dbReference type="EMBL" id="CAH0108907.1"/>
    </source>
</evidence>
<evidence type="ECO:0000259" key="7">
    <source>
        <dbReference type="Pfam" id="PF00909"/>
    </source>
</evidence>
<evidence type="ECO:0000256" key="1">
    <source>
        <dbReference type="ARBA" id="ARBA00004141"/>
    </source>
</evidence>
<feature type="transmembrane region" description="Helical" evidence="6">
    <location>
        <begin position="264"/>
        <end position="286"/>
    </location>
</feature>
<sequence>MDTSPMELSWATVYTEYLYRWTDRNPGKIRYPTAITDAHVMMFVGFGYLLILMKSLLNADFACAGVLISCAAVTELTTPLQLFFMSLLEIILYSTNNWIGTVVFQASDVGSSMFVHVFGAYFGLAVSFVLYRRTAYSTDKQSRKDEANGSINESVSATVGTMFLWLLWPSFNACLAKGDAEQFRAIINTYYSLSASCVTAFAVVFQNSTLVGGVVIGTSADMMINIWGAMILGGLAGAVSIFIDRLSTTKAIHRIIGIRNAWGVNTLHGIPGIVAGLVGAIVSAAATKEDYGFSLYRQFPARSPLNSSSEFSKIQYYNLKIDPGRERTALQQAGFQIAALIVTLVIAIIGGLGTGMILVLPFFRPSYEENDSQSDQLTLVDQLLLSERHLDVIDITNENNPVVILTENSAST</sequence>
<feature type="transmembrane region" description="Helical" evidence="6">
    <location>
        <begin position="64"/>
        <end position="93"/>
    </location>
</feature>
<dbReference type="InterPro" id="IPR002229">
    <property type="entry name" value="RhesusRHD"/>
</dbReference>
<feature type="transmembrane region" description="Helical" evidence="6">
    <location>
        <begin position="222"/>
        <end position="243"/>
    </location>
</feature>
<protein>
    <recommendedName>
        <fullName evidence="7">Ammonium transporter AmtB-like domain-containing protein</fullName>
    </recommendedName>
</protein>
<dbReference type="Gene3D" id="1.10.3430.10">
    <property type="entry name" value="Ammonium transporter AmtB like domains"/>
    <property type="match status" value="1"/>
</dbReference>
<feature type="domain" description="Ammonium transporter AmtB-like" evidence="7">
    <location>
        <begin position="40"/>
        <end position="361"/>
    </location>
</feature>
<dbReference type="GO" id="GO:0005886">
    <property type="term" value="C:plasma membrane"/>
    <property type="evidence" value="ECO:0007669"/>
    <property type="project" value="InterPro"/>
</dbReference>
<evidence type="ECO:0000256" key="5">
    <source>
        <dbReference type="ARBA" id="ARBA00023136"/>
    </source>
</evidence>
<feature type="transmembrane region" description="Helical" evidence="6">
    <location>
        <begin position="190"/>
        <end position="216"/>
    </location>
</feature>
<dbReference type="InterPro" id="IPR024041">
    <property type="entry name" value="NH4_transpt_AmtB-like_dom"/>
</dbReference>
<reference evidence="8" key="1">
    <citation type="submission" date="2021-11" db="EMBL/GenBank/DDBJ databases">
        <authorList>
            <person name="Schell T."/>
        </authorList>
    </citation>
    <scope>NUCLEOTIDE SEQUENCE</scope>
    <source>
        <strain evidence="8">M5</strain>
    </source>
</reference>
<dbReference type="GO" id="GO:0097272">
    <property type="term" value="P:ammonium homeostasis"/>
    <property type="evidence" value="ECO:0007669"/>
    <property type="project" value="TreeGrafter"/>
</dbReference>
<feature type="transmembrane region" description="Helical" evidence="6">
    <location>
        <begin position="113"/>
        <end position="131"/>
    </location>
</feature>
<comment type="similarity">
    <text evidence="2">Belongs to the ammonium transporter (TC 2.A.49) family. Rh subfamily.</text>
</comment>
<dbReference type="EMBL" id="CAKKLH010000288">
    <property type="protein sequence ID" value="CAH0108907.1"/>
    <property type="molecule type" value="Genomic_DNA"/>
</dbReference>
<dbReference type="PRINTS" id="PR00342">
    <property type="entry name" value="RHESUSRHD"/>
</dbReference>
<evidence type="ECO:0000256" key="6">
    <source>
        <dbReference type="SAM" id="Phobius"/>
    </source>
</evidence>
<gene>
    <name evidence="8" type="ORF">DGAL_LOCUS12363</name>
</gene>
<dbReference type="SUPFAM" id="SSF111352">
    <property type="entry name" value="Ammonium transporter"/>
    <property type="match status" value="1"/>
</dbReference>
<dbReference type="OrthoDB" id="534912at2759"/>
<feature type="transmembrane region" description="Helical" evidence="6">
    <location>
        <begin position="29"/>
        <end position="52"/>
    </location>
</feature>
<evidence type="ECO:0000313" key="9">
    <source>
        <dbReference type="Proteomes" id="UP000789390"/>
    </source>
</evidence>
<feature type="transmembrane region" description="Helical" evidence="6">
    <location>
        <begin position="337"/>
        <end position="363"/>
    </location>
</feature>
<dbReference type="PANTHER" id="PTHR11730:SF60">
    <property type="entry name" value="RH50, ISOFORM D"/>
    <property type="match status" value="1"/>
</dbReference>
<proteinExistence type="inferred from homology"/>
<dbReference type="AlphaFoldDB" id="A0A8J2WRM6"/>
<evidence type="ECO:0000256" key="2">
    <source>
        <dbReference type="ARBA" id="ARBA00011036"/>
    </source>
</evidence>
<keyword evidence="3 6" id="KW-0812">Transmembrane</keyword>
<dbReference type="PANTHER" id="PTHR11730">
    <property type="entry name" value="AMMONIUM TRANSPORTER"/>
    <property type="match status" value="1"/>
</dbReference>
<keyword evidence="4 6" id="KW-1133">Transmembrane helix</keyword>
<dbReference type="Pfam" id="PF00909">
    <property type="entry name" value="Ammonium_transp"/>
    <property type="match status" value="1"/>
</dbReference>
<comment type="caution">
    <text evidence="8">The sequence shown here is derived from an EMBL/GenBank/DDBJ whole genome shotgun (WGS) entry which is preliminary data.</text>
</comment>
<keyword evidence="9" id="KW-1185">Reference proteome</keyword>
<comment type="subcellular location">
    <subcellularLocation>
        <location evidence="1">Membrane</location>
        <topology evidence="1">Multi-pass membrane protein</topology>
    </subcellularLocation>
</comment>
<name>A0A8J2WRM6_9CRUS</name>
<accession>A0A8J2WRM6</accession>
<organism evidence="8 9">
    <name type="scientific">Daphnia galeata</name>
    <dbReference type="NCBI Taxonomy" id="27404"/>
    <lineage>
        <taxon>Eukaryota</taxon>
        <taxon>Metazoa</taxon>
        <taxon>Ecdysozoa</taxon>
        <taxon>Arthropoda</taxon>
        <taxon>Crustacea</taxon>
        <taxon>Branchiopoda</taxon>
        <taxon>Diplostraca</taxon>
        <taxon>Cladocera</taxon>
        <taxon>Anomopoda</taxon>
        <taxon>Daphniidae</taxon>
        <taxon>Daphnia</taxon>
    </lineage>
</organism>
<dbReference type="GO" id="GO:0008519">
    <property type="term" value="F:ammonium channel activity"/>
    <property type="evidence" value="ECO:0007669"/>
    <property type="project" value="InterPro"/>
</dbReference>
<dbReference type="Proteomes" id="UP000789390">
    <property type="component" value="Unassembled WGS sequence"/>
</dbReference>